<organism evidence="1 2">
    <name type="scientific">Prunus armeniaca</name>
    <name type="common">Apricot</name>
    <name type="synonym">Armeniaca vulgaris</name>
    <dbReference type="NCBI Taxonomy" id="36596"/>
    <lineage>
        <taxon>Eukaryota</taxon>
        <taxon>Viridiplantae</taxon>
        <taxon>Streptophyta</taxon>
        <taxon>Embryophyta</taxon>
        <taxon>Tracheophyta</taxon>
        <taxon>Spermatophyta</taxon>
        <taxon>Magnoliopsida</taxon>
        <taxon>eudicotyledons</taxon>
        <taxon>Gunneridae</taxon>
        <taxon>Pentapetalae</taxon>
        <taxon>rosids</taxon>
        <taxon>fabids</taxon>
        <taxon>Rosales</taxon>
        <taxon>Rosaceae</taxon>
        <taxon>Amygdaloideae</taxon>
        <taxon>Amygdaleae</taxon>
        <taxon>Prunus</taxon>
    </lineage>
</organism>
<name>A0A6J5WUD5_PRUAR</name>
<sequence>MSTSSSHGLQCPLCRAKMKLLLSIEQHYNKYFRKCTRKYGGAGCKGFVWCDDVDNTKGGGKISSLETCNGLKTMVARAWCFNLCNYKLEMF</sequence>
<dbReference type="AlphaFoldDB" id="A0A6J5WUD5"/>
<dbReference type="EMBL" id="CAEKKB010000003">
    <property type="protein sequence ID" value="CAB4303687.1"/>
    <property type="molecule type" value="Genomic_DNA"/>
</dbReference>
<keyword evidence="2" id="KW-1185">Reference proteome</keyword>
<evidence type="ECO:0000313" key="1">
    <source>
        <dbReference type="EMBL" id="CAB4303687.1"/>
    </source>
</evidence>
<gene>
    <name evidence="1" type="ORF">ORAREDHAP_LOCUS20166</name>
</gene>
<accession>A0A6J5WUD5</accession>
<dbReference type="Proteomes" id="UP000507245">
    <property type="component" value="Unassembled WGS sequence"/>
</dbReference>
<reference evidence="2" key="1">
    <citation type="journal article" date="2020" name="Genome Biol.">
        <title>Gamete binning: chromosome-level and haplotype-resolved genome assembly enabled by high-throughput single-cell sequencing of gamete genomes.</title>
        <authorList>
            <person name="Campoy J.A."/>
            <person name="Sun H."/>
            <person name="Goel M."/>
            <person name="Jiao W.-B."/>
            <person name="Folz-Donahue K."/>
            <person name="Wang N."/>
            <person name="Rubio M."/>
            <person name="Liu C."/>
            <person name="Kukat C."/>
            <person name="Ruiz D."/>
            <person name="Huettel B."/>
            <person name="Schneeberger K."/>
        </authorList>
    </citation>
    <scope>NUCLEOTIDE SEQUENCE [LARGE SCALE GENOMIC DNA]</scope>
    <source>
        <strain evidence="2">cv. Rojo Pasion</strain>
    </source>
</reference>
<protein>
    <submittedName>
        <fullName evidence="1">Uncharacterized protein</fullName>
    </submittedName>
</protein>
<evidence type="ECO:0000313" key="2">
    <source>
        <dbReference type="Proteomes" id="UP000507245"/>
    </source>
</evidence>
<proteinExistence type="predicted"/>